<gene>
    <name evidence="1" type="ORF">METZ01_LOCUS261884</name>
</gene>
<accession>A0A382JAA7</accession>
<proteinExistence type="predicted"/>
<organism evidence="1">
    <name type="scientific">marine metagenome</name>
    <dbReference type="NCBI Taxonomy" id="408172"/>
    <lineage>
        <taxon>unclassified sequences</taxon>
        <taxon>metagenomes</taxon>
        <taxon>ecological metagenomes</taxon>
    </lineage>
</organism>
<protein>
    <submittedName>
        <fullName evidence="1">Uncharacterized protein</fullName>
    </submittedName>
</protein>
<dbReference type="EMBL" id="UINC01072988">
    <property type="protein sequence ID" value="SVC09030.1"/>
    <property type="molecule type" value="Genomic_DNA"/>
</dbReference>
<name>A0A382JAA7_9ZZZZ</name>
<sequence length="82" mass="8141">VAQVLVAVIVAVPFATAVTSPADKTVAVVVSEDAQVTVTSGMVSPASSLTVEVRLAVSPSDTNASEVSDNVTVAVDTLIESG</sequence>
<reference evidence="1" key="1">
    <citation type="submission" date="2018-05" db="EMBL/GenBank/DDBJ databases">
        <authorList>
            <person name="Lanie J.A."/>
            <person name="Ng W.-L."/>
            <person name="Kazmierczak K.M."/>
            <person name="Andrzejewski T.M."/>
            <person name="Davidsen T.M."/>
            <person name="Wayne K.J."/>
            <person name="Tettelin H."/>
            <person name="Glass J.I."/>
            <person name="Rusch D."/>
            <person name="Podicherti R."/>
            <person name="Tsui H.-C.T."/>
            <person name="Winkler M.E."/>
        </authorList>
    </citation>
    <scope>NUCLEOTIDE SEQUENCE</scope>
</reference>
<dbReference type="AlphaFoldDB" id="A0A382JAA7"/>
<evidence type="ECO:0000313" key="1">
    <source>
        <dbReference type="EMBL" id="SVC09030.1"/>
    </source>
</evidence>
<feature type="non-terminal residue" evidence="1">
    <location>
        <position position="82"/>
    </location>
</feature>
<feature type="non-terminal residue" evidence="1">
    <location>
        <position position="1"/>
    </location>
</feature>